<evidence type="ECO:0008006" key="3">
    <source>
        <dbReference type="Google" id="ProtNLM"/>
    </source>
</evidence>
<reference evidence="1" key="1">
    <citation type="journal article" date="2023" name="Mol. Phylogenet. Evol.">
        <title>Genome-scale phylogeny and comparative genomics of the fungal order Sordariales.</title>
        <authorList>
            <person name="Hensen N."/>
            <person name="Bonometti L."/>
            <person name="Westerberg I."/>
            <person name="Brannstrom I.O."/>
            <person name="Guillou S."/>
            <person name="Cros-Aarteil S."/>
            <person name="Calhoun S."/>
            <person name="Haridas S."/>
            <person name="Kuo A."/>
            <person name="Mondo S."/>
            <person name="Pangilinan J."/>
            <person name="Riley R."/>
            <person name="LaButti K."/>
            <person name="Andreopoulos B."/>
            <person name="Lipzen A."/>
            <person name="Chen C."/>
            <person name="Yan M."/>
            <person name="Daum C."/>
            <person name="Ng V."/>
            <person name="Clum A."/>
            <person name="Steindorff A."/>
            <person name="Ohm R.A."/>
            <person name="Martin F."/>
            <person name="Silar P."/>
            <person name="Natvig D.O."/>
            <person name="Lalanne C."/>
            <person name="Gautier V."/>
            <person name="Ament-Velasquez S.L."/>
            <person name="Kruys A."/>
            <person name="Hutchinson M.I."/>
            <person name="Powell A.J."/>
            <person name="Barry K."/>
            <person name="Miller A.N."/>
            <person name="Grigoriev I.V."/>
            <person name="Debuchy R."/>
            <person name="Gladieux P."/>
            <person name="Hiltunen Thoren M."/>
            <person name="Johannesson H."/>
        </authorList>
    </citation>
    <scope>NUCLEOTIDE SEQUENCE</scope>
    <source>
        <strain evidence="1">CBS 123565</strain>
    </source>
</reference>
<name>A0AAN6UBP5_9PEZI</name>
<dbReference type="EMBL" id="MU853444">
    <property type="protein sequence ID" value="KAK4130035.1"/>
    <property type="molecule type" value="Genomic_DNA"/>
</dbReference>
<keyword evidence="2" id="KW-1185">Reference proteome</keyword>
<dbReference type="Proteomes" id="UP001304895">
    <property type="component" value="Unassembled WGS sequence"/>
</dbReference>
<evidence type="ECO:0000313" key="2">
    <source>
        <dbReference type="Proteomes" id="UP001304895"/>
    </source>
</evidence>
<comment type="caution">
    <text evidence="1">The sequence shown here is derived from an EMBL/GenBank/DDBJ whole genome shotgun (WGS) entry which is preliminary data.</text>
</comment>
<reference evidence="1" key="2">
    <citation type="submission" date="2023-05" db="EMBL/GenBank/DDBJ databases">
        <authorList>
            <consortium name="Lawrence Berkeley National Laboratory"/>
            <person name="Steindorff A."/>
            <person name="Hensen N."/>
            <person name="Bonometti L."/>
            <person name="Westerberg I."/>
            <person name="Brannstrom I.O."/>
            <person name="Guillou S."/>
            <person name="Cros-Aarteil S."/>
            <person name="Calhoun S."/>
            <person name="Haridas S."/>
            <person name="Kuo A."/>
            <person name="Mondo S."/>
            <person name="Pangilinan J."/>
            <person name="Riley R."/>
            <person name="Labutti K."/>
            <person name="Andreopoulos B."/>
            <person name="Lipzen A."/>
            <person name="Chen C."/>
            <person name="Yanf M."/>
            <person name="Daum C."/>
            <person name="Ng V."/>
            <person name="Clum A."/>
            <person name="Ohm R."/>
            <person name="Martin F."/>
            <person name="Silar P."/>
            <person name="Natvig D."/>
            <person name="Lalanne C."/>
            <person name="Gautier V."/>
            <person name="Ament-Velasquez S.L."/>
            <person name="Kruys A."/>
            <person name="Hutchinson M.I."/>
            <person name="Powell A.J."/>
            <person name="Barry K."/>
            <person name="Miller A.N."/>
            <person name="Grigoriev I.V."/>
            <person name="Debuchy R."/>
            <person name="Gladieux P."/>
            <person name="Thoren M.H."/>
            <person name="Johannesson H."/>
        </authorList>
    </citation>
    <scope>NUCLEOTIDE SEQUENCE</scope>
    <source>
        <strain evidence="1">CBS 123565</strain>
    </source>
</reference>
<sequence length="478" mass="53949">MYRTRIRKWGIDKNNKAAEVSYMLKLKKHRDDALGKGSHFLIRDRPVDWEDIERYLSRNPDFWTKHTRGSLDLATAGREIRCKTPPPAVAAQAISVPPQLDAPQDLHIHEEILRSYQAYTDGSFEQGIWRLSPTHNRYFGPGGVQASARLNAWYDKVRNVSDWPGRDAEAVQLVNCLLEDLPQLLKDQDYTVFPAVMRCCFYLSARRPALGRQVIHFVAQLCSILLGARHPMSLVWSRIRSLTISEYLLVLQGTAKLRLDHLESSRLRDGVPDDDDDDDDNTLNALREYLLILRLRGPAAVDEMNRVTCWVTEQICPPGRALSSAHCRVLLGTASSYIACGRFADAAEILDRVGAHLATSAAQDPYSRNLSVYLFIMGFLRYVTGRLEEAVNYFLQTYSALEKMAGPHSSAVADILLALVDFPGLLRDPKEVEHWKHKLALVQSAMLARAKKGVRHTASELSEMWDGPLDTDVNTGVW</sequence>
<dbReference type="AlphaFoldDB" id="A0AAN6UBP5"/>
<protein>
    <recommendedName>
        <fullName evidence="3">Clr5 domain-containing protein</fullName>
    </recommendedName>
</protein>
<organism evidence="1 2">
    <name type="scientific">Trichocladium antarcticum</name>
    <dbReference type="NCBI Taxonomy" id="1450529"/>
    <lineage>
        <taxon>Eukaryota</taxon>
        <taxon>Fungi</taxon>
        <taxon>Dikarya</taxon>
        <taxon>Ascomycota</taxon>
        <taxon>Pezizomycotina</taxon>
        <taxon>Sordariomycetes</taxon>
        <taxon>Sordariomycetidae</taxon>
        <taxon>Sordariales</taxon>
        <taxon>Chaetomiaceae</taxon>
        <taxon>Trichocladium</taxon>
    </lineage>
</organism>
<proteinExistence type="predicted"/>
<evidence type="ECO:0000313" key="1">
    <source>
        <dbReference type="EMBL" id="KAK4130035.1"/>
    </source>
</evidence>
<gene>
    <name evidence="1" type="ORF">BT67DRAFT_446072</name>
</gene>
<dbReference type="SUPFAM" id="SSF48452">
    <property type="entry name" value="TPR-like"/>
    <property type="match status" value="1"/>
</dbReference>
<dbReference type="InterPro" id="IPR011990">
    <property type="entry name" value="TPR-like_helical_dom_sf"/>
</dbReference>
<accession>A0AAN6UBP5</accession>